<dbReference type="EMBL" id="QZWG01000010">
    <property type="protein sequence ID" value="RZB86939.1"/>
    <property type="molecule type" value="Genomic_DNA"/>
</dbReference>
<evidence type="ECO:0000256" key="3">
    <source>
        <dbReference type="ARBA" id="ARBA00022723"/>
    </source>
</evidence>
<dbReference type="Proteomes" id="UP000289340">
    <property type="component" value="Chromosome 10"/>
</dbReference>
<keyword evidence="10" id="KW-1185">Reference proteome</keyword>
<dbReference type="GO" id="GO:0036222">
    <property type="term" value="F:XTP diphosphatase activity"/>
    <property type="evidence" value="ECO:0007669"/>
    <property type="project" value="UniProtKB-UniRule"/>
</dbReference>
<feature type="binding site" evidence="8">
    <location>
        <begin position="97"/>
        <end position="102"/>
    </location>
    <ligand>
        <name>ITP</name>
        <dbReference type="ChEBI" id="CHEBI:61402"/>
    </ligand>
</feature>
<evidence type="ECO:0000256" key="6">
    <source>
        <dbReference type="ARBA" id="ARBA00022842"/>
    </source>
</evidence>
<organism evidence="9 10">
    <name type="scientific">Glycine soja</name>
    <name type="common">Wild soybean</name>
    <dbReference type="NCBI Taxonomy" id="3848"/>
    <lineage>
        <taxon>Eukaryota</taxon>
        <taxon>Viridiplantae</taxon>
        <taxon>Streptophyta</taxon>
        <taxon>Embryophyta</taxon>
        <taxon>Tracheophyta</taxon>
        <taxon>Spermatophyta</taxon>
        <taxon>Magnoliopsida</taxon>
        <taxon>eudicotyledons</taxon>
        <taxon>Gunneridae</taxon>
        <taxon>Pentapetalae</taxon>
        <taxon>rosids</taxon>
        <taxon>fabids</taxon>
        <taxon>Fabales</taxon>
        <taxon>Fabaceae</taxon>
        <taxon>Papilionoideae</taxon>
        <taxon>50 kb inversion clade</taxon>
        <taxon>NPAAA clade</taxon>
        <taxon>indigoferoid/millettioid clade</taxon>
        <taxon>Phaseoleae</taxon>
        <taxon>Glycine</taxon>
        <taxon>Glycine subgen. Soja</taxon>
    </lineage>
</organism>
<evidence type="ECO:0000256" key="4">
    <source>
        <dbReference type="ARBA" id="ARBA00022741"/>
    </source>
</evidence>
<evidence type="ECO:0000256" key="1">
    <source>
        <dbReference type="ARBA" id="ARBA00008023"/>
    </source>
</evidence>
<comment type="subcellular location">
    <subcellularLocation>
        <location evidence="8">Cytoplasm</location>
    </subcellularLocation>
</comment>
<feature type="binding site" evidence="8">
    <location>
        <begin position="328"/>
        <end position="331"/>
    </location>
    <ligand>
        <name>ITP</name>
        <dbReference type="ChEBI" id="CHEBI:61402"/>
    </ligand>
</feature>
<feature type="binding site" evidence="8">
    <location>
        <position position="351"/>
    </location>
    <ligand>
        <name>ITP</name>
        <dbReference type="ChEBI" id="CHEBI:61402"/>
    </ligand>
</feature>
<dbReference type="GO" id="GO:0046872">
    <property type="term" value="F:metal ion binding"/>
    <property type="evidence" value="ECO:0007669"/>
    <property type="project" value="UniProtKB-KW"/>
</dbReference>
<dbReference type="HAMAP" id="MF_03148">
    <property type="entry name" value="HAM1_NTPase"/>
    <property type="match status" value="1"/>
</dbReference>
<dbReference type="GO" id="GO:0009204">
    <property type="term" value="P:deoxyribonucleoside triphosphate catabolic process"/>
    <property type="evidence" value="ECO:0007669"/>
    <property type="project" value="UniProtKB-UniRule"/>
</dbReference>
<dbReference type="Pfam" id="PF01725">
    <property type="entry name" value="Ham1p_like"/>
    <property type="match status" value="2"/>
</dbReference>
<keyword evidence="6 8" id="KW-0460">Magnesium</keyword>
<evidence type="ECO:0000256" key="5">
    <source>
        <dbReference type="ARBA" id="ARBA00022801"/>
    </source>
</evidence>
<feature type="binding site" evidence="8">
    <location>
        <position position="125"/>
    </location>
    <ligand>
        <name>Mg(2+)</name>
        <dbReference type="ChEBI" id="CHEBI:18420"/>
    </ligand>
</feature>
<protein>
    <recommendedName>
        <fullName evidence="8">Inosine triphosphate pyrophosphatase</fullName>
        <shortName evidence="8">ITPase</shortName>
        <shortName evidence="8">Inosine triphosphatase</shortName>
        <ecNumber evidence="8">3.6.1.66</ecNumber>
    </recommendedName>
    <alternativeName>
        <fullName evidence="8">Non-canonical purine NTP pyrophosphatase</fullName>
    </alternativeName>
    <alternativeName>
        <fullName evidence="8">Non-standard purine NTP pyrophosphatase</fullName>
    </alternativeName>
    <alternativeName>
        <fullName evidence="8">Nucleoside-triphosphate diphosphatase</fullName>
    </alternativeName>
    <alternativeName>
        <fullName evidence="8">Nucleoside-triphosphate pyrophosphatase</fullName>
        <shortName evidence="8">NTPase</shortName>
    </alternativeName>
    <alternativeName>
        <fullName evidence="8">XTP/dITP diphosphatase</fullName>
    </alternativeName>
</protein>
<dbReference type="InterPro" id="IPR002637">
    <property type="entry name" value="RdgB/HAM1"/>
</dbReference>
<feature type="binding site" evidence="8">
    <location>
        <position position="153"/>
    </location>
    <ligand>
        <name>Mg(2+)</name>
        <dbReference type="ChEBI" id="CHEBI:18420"/>
    </ligand>
</feature>
<dbReference type="InterPro" id="IPR027502">
    <property type="entry name" value="ITPase"/>
</dbReference>
<comment type="function">
    <text evidence="8">Pyrophosphatase that hydrolyzes non-canonical purine nucleotides such as inosine triphosphate (ITP), deoxyinosine triphosphate (dITP) or xanthosine 5'-triphosphate (XTP) to their respective monophosphate derivatives. The enzyme does not distinguish between the deoxy- and ribose forms. Probably excludes non-canonical purines from RNA and DNA precursor pools, thus preventing their incorporation into RNA and DNA and avoiding chromosomal lesions.</text>
</comment>
<comment type="subunit">
    <text evidence="8">Homodimer.</text>
</comment>
<evidence type="ECO:0000313" key="9">
    <source>
        <dbReference type="EMBL" id="RZB86939.1"/>
    </source>
</evidence>
<comment type="similarity">
    <text evidence="1 8">Belongs to the HAM1 NTPase family.</text>
</comment>
<dbReference type="Gene3D" id="3.90.950.10">
    <property type="match status" value="2"/>
</dbReference>
<evidence type="ECO:0000256" key="8">
    <source>
        <dbReference type="HAMAP-Rule" id="MF_03148"/>
    </source>
</evidence>
<comment type="cofactor">
    <cofactor evidence="8">
        <name>Mg(2+)</name>
        <dbReference type="ChEBI" id="CHEBI:18420"/>
    </cofactor>
    <cofactor evidence="8">
        <name>Mn(2+)</name>
        <dbReference type="ChEBI" id="CHEBI:29035"/>
    </cofactor>
    <text evidence="8">Binds 1 divalent metal cation per subunit; can use either Mg(2+) or Mn(2+).</text>
</comment>
<gene>
    <name evidence="9" type="ORF">D0Y65_026868</name>
</gene>
<dbReference type="CDD" id="cd00515">
    <property type="entry name" value="HAM1"/>
    <property type="match status" value="1"/>
</dbReference>
<evidence type="ECO:0000256" key="2">
    <source>
        <dbReference type="ARBA" id="ARBA00022490"/>
    </source>
</evidence>
<dbReference type="GO" id="GO:0005737">
    <property type="term" value="C:cytoplasm"/>
    <property type="evidence" value="ECO:0007669"/>
    <property type="project" value="UniProtKB-SubCell"/>
</dbReference>
<dbReference type="GO" id="GO:0036220">
    <property type="term" value="F:ITP diphosphatase activity"/>
    <property type="evidence" value="ECO:0007669"/>
    <property type="project" value="UniProtKB-UniRule"/>
</dbReference>
<accession>A0A445ILK3</accession>
<proteinExistence type="inferred from homology"/>
<evidence type="ECO:0000256" key="7">
    <source>
        <dbReference type="ARBA" id="ARBA00023080"/>
    </source>
</evidence>
<keyword evidence="8" id="KW-0464">Manganese</keyword>
<reference evidence="9 10" key="1">
    <citation type="submission" date="2018-09" db="EMBL/GenBank/DDBJ databases">
        <title>A high-quality reference genome of wild soybean provides a powerful tool to mine soybean genomes.</title>
        <authorList>
            <person name="Xie M."/>
            <person name="Chung C.Y.L."/>
            <person name="Li M.-W."/>
            <person name="Wong F.-L."/>
            <person name="Chan T.-F."/>
            <person name="Lam H.-M."/>
        </authorList>
    </citation>
    <scope>NUCLEOTIDE SEQUENCE [LARGE SCALE GENOMIC DNA]</scope>
    <source>
        <strain evidence="10">cv. W05</strain>
        <tissue evidence="9">Hypocotyl of etiolated seedlings</tissue>
    </source>
</reference>
<keyword evidence="4 8" id="KW-0547">Nucleotide-binding</keyword>
<keyword evidence="7 8" id="KW-0546">Nucleotide metabolism</keyword>
<feature type="binding site" evidence="8">
    <location>
        <position position="137"/>
    </location>
    <ligand>
        <name>ITP</name>
        <dbReference type="ChEBI" id="CHEBI:61402"/>
    </ligand>
</feature>
<sequence length="380" mass="42254">MPSFCDLERKWAPKVEALCGASMVEEEERKLQREKLTLDKKRLQKIKQVHICTSHSSQHSAAAVVGSHRRLGEKSYKIWEMAAARGLVLTRPVTFVTGNAKKLEEVRAILGNSIPFQSLKLDLPELQGEPEDISKEKARMAAVQVNGPVLVEDTCLCFNALKGLPGPYIALDLAMFRQWLLKLENLQGLLLKFGIRNYEVLPVRRGPPGSQGLYQRGSFGSAAISNAKAAGWRLRAGIGTAADPKDPRRYRPWDLGGPRRTGNTLRTSKWFLQKLGHEGLNNLLMAYDDKSAYALCVFSFAAGSNSEPITFSGKTPGKIVPPRGPNDFGWDPIFEPDGYDQTYAQMPKEEKNKISHRSKSLALVKSHFAEAGYTFDIKNV</sequence>
<feature type="binding site" evidence="8">
    <location>
        <begin position="356"/>
        <end position="357"/>
    </location>
    <ligand>
        <name>ITP</name>
        <dbReference type="ChEBI" id="CHEBI:61402"/>
    </ligand>
</feature>
<dbReference type="PANTHER" id="PTHR11067">
    <property type="entry name" value="INOSINE TRIPHOSPHATE PYROPHOSPHATASE/HAM1 PROTEIN"/>
    <property type="match status" value="1"/>
</dbReference>
<dbReference type="GO" id="GO:0009117">
    <property type="term" value="P:nucleotide metabolic process"/>
    <property type="evidence" value="ECO:0007669"/>
    <property type="project" value="UniProtKB-KW"/>
</dbReference>
<evidence type="ECO:0000313" key="10">
    <source>
        <dbReference type="Proteomes" id="UP000289340"/>
    </source>
</evidence>
<dbReference type="AlphaFoldDB" id="A0A445ILK3"/>
<comment type="caution">
    <text evidence="9">The sequence shown here is derived from an EMBL/GenBank/DDBJ whole genome shotgun (WGS) entry which is preliminary data.</text>
</comment>
<comment type="catalytic activity">
    <reaction evidence="8">
        <text>dITP + H2O = dIMP + diphosphate + H(+)</text>
        <dbReference type="Rhea" id="RHEA:28342"/>
        <dbReference type="ChEBI" id="CHEBI:15377"/>
        <dbReference type="ChEBI" id="CHEBI:15378"/>
        <dbReference type="ChEBI" id="CHEBI:33019"/>
        <dbReference type="ChEBI" id="CHEBI:61194"/>
        <dbReference type="ChEBI" id="CHEBI:61382"/>
        <dbReference type="EC" id="3.6.1.66"/>
    </reaction>
</comment>
<comment type="catalytic activity">
    <reaction evidence="8">
        <text>XTP + H2O = XMP + diphosphate + H(+)</text>
        <dbReference type="Rhea" id="RHEA:28610"/>
        <dbReference type="ChEBI" id="CHEBI:15377"/>
        <dbReference type="ChEBI" id="CHEBI:15378"/>
        <dbReference type="ChEBI" id="CHEBI:33019"/>
        <dbReference type="ChEBI" id="CHEBI:57464"/>
        <dbReference type="ChEBI" id="CHEBI:61314"/>
        <dbReference type="EC" id="3.6.1.66"/>
    </reaction>
</comment>
<dbReference type="GO" id="GO:0000166">
    <property type="term" value="F:nucleotide binding"/>
    <property type="evidence" value="ECO:0007669"/>
    <property type="project" value="UniProtKB-KW"/>
</dbReference>
<dbReference type="SUPFAM" id="SSF52972">
    <property type="entry name" value="ITPase-like"/>
    <property type="match status" value="2"/>
</dbReference>
<dbReference type="GO" id="GO:0035870">
    <property type="term" value="F:dITP diphosphatase activity"/>
    <property type="evidence" value="ECO:0007669"/>
    <property type="project" value="UniProtKB-UniRule"/>
</dbReference>
<keyword evidence="3 8" id="KW-0479">Metal-binding</keyword>
<feature type="binding site" evidence="8">
    <location>
        <begin position="153"/>
        <end position="154"/>
    </location>
    <ligand>
        <name>ITP</name>
        <dbReference type="ChEBI" id="CHEBI:61402"/>
    </ligand>
</feature>
<comment type="catalytic activity">
    <reaction evidence="8">
        <text>ITP + H2O = IMP + diphosphate + H(+)</text>
        <dbReference type="Rhea" id="RHEA:29399"/>
        <dbReference type="ChEBI" id="CHEBI:15377"/>
        <dbReference type="ChEBI" id="CHEBI:15378"/>
        <dbReference type="ChEBI" id="CHEBI:33019"/>
        <dbReference type="ChEBI" id="CHEBI:58053"/>
        <dbReference type="ChEBI" id="CHEBI:61402"/>
        <dbReference type="EC" id="3.6.1.66"/>
    </reaction>
</comment>
<dbReference type="EC" id="3.6.1.66" evidence="8"/>
<dbReference type="PANTHER" id="PTHR11067:SF9">
    <property type="entry name" value="INOSINE TRIPHOSPHATE PYROPHOSPHATASE"/>
    <property type="match status" value="1"/>
</dbReference>
<keyword evidence="5 8" id="KW-0378">Hydrolase</keyword>
<keyword evidence="2 8" id="KW-0963">Cytoplasm</keyword>
<name>A0A445ILK3_GLYSO</name>
<dbReference type="InterPro" id="IPR029001">
    <property type="entry name" value="ITPase-like_fam"/>
</dbReference>